<evidence type="ECO:0000259" key="6">
    <source>
        <dbReference type="PROSITE" id="PS51898"/>
    </source>
</evidence>
<dbReference type="InterPro" id="IPR044068">
    <property type="entry name" value="CB"/>
</dbReference>
<dbReference type="PANTHER" id="PTHR30349">
    <property type="entry name" value="PHAGE INTEGRASE-RELATED"/>
    <property type="match status" value="1"/>
</dbReference>
<keyword evidence="4" id="KW-0233">DNA recombination</keyword>
<dbReference type="InterPro" id="IPR050090">
    <property type="entry name" value="Tyrosine_recombinase_XerCD"/>
</dbReference>
<comment type="caution">
    <text evidence="8">The sequence shown here is derived from an EMBL/GenBank/DDBJ whole genome shotgun (WGS) entry which is preliminary data.</text>
</comment>
<dbReference type="PROSITE" id="PS51900">
    <property type="entry name" value="CB"/>
    <property type="match status" value="1"/>
</dbReference>
<dbReference type="Gene3D" id="1.10.150.130">
    <property type="match status" value="1"/>
</dbReference>
<evidence type="ECO:0000256" key="4">
    <source>
        <dbReference type="ARBA" id="ARBA00023172"/>
    </source>
</evidence>
<feature type="domain" description="Tyr recombinase" evidence="6">
    <location>
        <begin position="157"/>
        <end position="340"/>
    </location>
</feature>
<dbReference type="Gene3D" id="1.10.443.10">
    <property type="entry name" value="Intergrase catalytic core"/>
    <property type="match status" value="1"/>
</dbReference>
<accession>A0ABW5UU91</accession>
<dbReference type="SUPFAM" id="SSF56349">
    <property type="entry name" value="DNA breaking-rejoining enzymes"/>
    <property type="match status" value="1"/>
</dbReference>
<proteinExistence type="inferred from homology"/>
<protein>
    <submittedName>
        <fullName evidence="8">Tyrosine-type recombinase/integrase</fullName>
    </submittedName>
</protein>
<evidence type="ECO:0000256" key="3">
    <source>
        <dbReference type="ARBA" id="ARBA00023125"/>
    </source>
</evidence>
<dbReference type="EMBL" id="JBHUMV010000008">
    <property type="protein sequence ID" value="MFD2755962.1"/>
    <property type="molecule type" value="Genomic_DNA"/>
</dbReference>
<sequence>MTKSDLPKRVHIKSGSYWHVRAEGKKRVWTKLCRVRDGMPAMYRALADLEQAELKSEMMPALIADWMLEVSSQHKPKTQANDLYQTNTIKEAFAEFRASQVRPSHIAEFLKAYKNRPRSYNAYRTMLRELMRYAEEKDYRAEGTNPVDSIKTAKTPPRTRYITDSELRRIKVGICYGDDGKRTRSGPMICCLVEMALLTGQRASDLLELEWGDISSKGILFRPGKTADSTAVAILVQWTPRLRKLVDRLKAFPQSGHRHVFCKLDGQAYTYSGASSAWKRGLKRAGLVNTQFRDLRAKALTDIDESHDIKAAQRLGGHSTQSQTADYIRHKRAITAKAAK</sequence>
<dbReference type="PROSITE" id="PS51898">
    <property type="entry name" value="TYR_RECOMBINASE"/>
    <property type="match status" value="1"/>
</dbReference>
<keyword evidence="3 5" id="KW-0238">DNA-binding</keyword>
<comment type="similarity">
    <text evidence="1">Belongs to the 'phage' integrase family.</text>
</comment>
<evidence type="ECO:0000313" key="8">
    <source>
        <dbReference type="EMBL" id="MFD2755962.1"/>
    </source>
</evidence>
<evidence type="ECO:0000259" key="7">
    <source>
        <dbReference type="PROSITE" id="PS51900"/>
    </source>
</evidence>
<evidence type="ECO:0000313" key="9">
    <source>
        <dbReference type="Proteomes" id="UP001597463"/>
    </source>
</evidence>
<feature type="domain" description="Core-binding (CB)" evidence="7">
    <location>
        <begin position="57"/>
        <end position="135"/>
    </location>
</feature>
<gene>
    <name evidence="8" type="ORF">ACFSW6_17985</name>
</gene>
<evidence type="ECO:0000256" key="1">
    <source>
        <dbReference type="ARBA" id="ARBA00008857"/>
    </source>
</evidence>
<dbReference type="InterPro" id="IPR011010">
    <property type="entry name" value="DNA_brk_join_enz"/>
</dbReference>
<dbReference type="InterPro" id="IPR013762">
    <property type="entry name" value="Integrase-like_cat_sf"/>
</dbReference>
<dbReference type="InterPro" id="IPR002104">
    <property type="entry name" value="Integrase_catalytic"/>
</dbReference>
<reference evidence="9" key="1">
    <citation type="journal article" date="2019" name="Int. J. Syst. Evol. Microbiol.">
        <title>The Global Catalogue of Microorganisms (GCM) 10K type strain sequencing project: providing services to taxonomists for standard genome sequencing and annotation.</title>
        <authorList>
            <consortium name="The Broad Institute Genomics Platform"/>
            <consortium name="The Broad Institute Genome Sequencing Center for Infectious Disease"/>
            <person name="Wu L."/>
            <person name="Ma J."/>
        </authorList>
    </citation>
    <scope>NUCLEOTIDE SEQUENCE [LARGE SCALE GENOMIC DNA]</scope>
    <source>
        <strain evidence="9">TISTR 1906</strain>
    </source>
</reference>
<keyword evidence="9" id="KW-1185">Reference proteome</keyword>
<dbReference type="Pfam" id="PF00589">
    <property type="entry name" value="Phage_integrase"/>
    <property type="match status" value="1"/>
</dbReference>
<evidence type="ECO:0000256" key="2">
    <source>
        <dbReference type="ARBA" id="ARBA00022908"/>
    </source>
</evidence>
<evidence type="ECO:0000256" key="5">
    <source>
        <dbReference type="PROSITE-ProRule" id="PRU01248"/>
    </source>
</evidence>
<name>A0ABW5UU91_9BURK</name>
<dbReference type="InterPro" id="IPR010998">
    <property type="entry name" value="Integrase_recombinase_N"/>
</dbReference>
<keyword evidence="2" id="KW-0229">DNA integration</keyword>
<dbReference type="Proteomes" id="UP001597463">
    <property type="component" value="Unassembled WGS sequence"/>
</dbReference>
<dbReference type="PANTHER" id="PTHR30349:SF41">
    <property type="entry name" value="INTEGRASE_RECOMBINASE PROTEIN MJ0367-RELATED"/>
    <property type="match status" value="1"/>
</dbReference>
<dbReference type="RefSeq" id="WP_245633260.1">
    <property type="nucleotide sequence ID" value="NZ_BCNT01000001.1"/>
</dbReference>
<organism evidence="8 9">
    <name type="scientific">Comamonas terrae</name>
    <dbReference type="NCBI Taxonomy" id="673548"/>
    <lineage>
        <taxon>Bacteria</taxon>
        <taxon>Pseudomonadati</taxon>
        <taxon>Pseudomonadota</taxon>
        <taxon>Betaproteobacteria</taxon>
        <taxon>Burkholderiales</taxon>
        <taxon>Comamonadaceae</taxon>
        <taxon>Comamonas</taxon>
    </lineage>
</organism>